<gene>
    <name evidence="1" type="ORF">LOK49_LG07G02174</name>
</gene>
<keyword evidence="2" id="KW-1185">Reference proteome</keyword>
<reference evidence="1 2" key="1">
    <citation type="journal article" date="2022" name="Plant J.">
        <title>Chromosome-level genome of Camellia lanceoleosa provides a valuable resource for understanding genome evolution and self-incompatibility.</title>
        <authorList>
            <person name="Gong W."/>
            <person name="Xiao S."/>
            <person name="Wang L."/>
            <person name="Liao Z."/>
            <person name="Chang Y."/>
            <person name="Mo W."/>
            <person name="Hu G."/>
            <person name="Li W."/>
            <person name="Zhao G."/>
            <person name="Zhu H."/>
            <person name="Hu X."/>
            <person name="Ji K."/>
            <person name="Xiang X."/>
            <person name="Song Q."/>
            <person name="Yuan D."/>
            <person name="Jin S."/>
            <person name="Zhang L."/>
        </authorList>
    </citation>
    <scope>NUCLEOTIDE SEQUENCE [LARGE SCALE GENOMIC DNA]</scope>
    <source>
        <strain evidence="1">SQ_2022a</strain>
    </source>
</reference>
<protein>
    <submittedName>
        <fullName evidence="1">Uncharacterized protein</fullName>
    </submittedName>
</protein>
<organism evidence="1 2">
    <name type="scientific">Camellia lanceoleosa</name>
    <dbReference type="NCBI Taxonomy" id="1840588"/>
    <lineage>
        <taxon>Eukaryota</taxon>
        <taxon>Viridiplantae</taxon>
        <taxon>Streptophyta</taxon>
        <taxon>Embryophyta</taxon>
        <taxon>Tracheophyta</taxon>
        <taxon>Spermatophyta</taxon>
        <taxon>Magnoliopsida</taxon>
        <taxon>eudicotyledons</taxon>
        <taxon>Gunneridae</taxon>
        <taxon>Pentapetalae</taxon>
        <taxon>asterids</taxon>
        <taxon>Ericales</taxon>
        <taxon>Theaceae</taxon>
        <taxon>Camellia</taxon>
    </lineage>
</organism>
<comment type="caution">
    <text evidence="1">The sequence shown here is derived from an EMBL/GenBank/DDBJ whole genome shotgun (WGS) entry which is preliminary data.</text>
</comment>
<accession>A0ACC0H662</accession>
<proteinExistence type="predicted"/>
<dbReference type="EMBL" id="CM045764">
    <property type="protein sequence ID" value="KAI8008217.1"/>
    <property type="molecule type" value="Genomic_DNA"/>
</dbReference>
<evidence type="ECO:0000313" key="2">
    <source>
        <dbReference type="Proteomes" id="UP001060215"/>
    </source>
</evidence>
<dbReference type="Proteomes" id="UP001060215">
    <property type="component" value="Chromosome 7"/>
</dbReference>
<sequence>MRTGIVMASTLPFANVWGLNQLKAKEAKTELSITQPDDWHLHLRDGDLFEVVISHSAFHFGREIVMPNLKPPIKTTAAAVAYRESILKALPANSDFIPLMTLYLTDTTTHEEIKLASDLYLFGATTNSQDGVTDLFGKCIPVLEEMVKHNMPLLVHGEVTDPEVDIFYRERVVIDTVLRPLIQKFPQLKVVMEHVTTADAVRFVESCNEGPDDGSSPVVRDSMGNAERVPTGPPPSSSGVVDVPSDLEGVERHNWPFSSLKAGLGPRPDDGSSPVVRDSMGNAERVSIGPPLSSGGVVDVPSDLEGVERHVDEVMEQRPNIVSLSESQLQ</sequence>
<evidence type="ECO:0000313" key="1">
    <source>
        <dbReference type="EMBL" id="KAI8008217.1"/>
    </source>
</evidence>
<name>A0ACC0H662_9ERIC</name>